<name>A0ABY2X934_9RHOB</name>
<gene>
    <name evidence="3" type="ORF">FGK64_08785</name>
</gene>
<feature type="compositionally biased region" description="Basic and acidic residues" evidence="1">
    <location>
        <begin position="206"/>
        <end position="220"/>
    </location>
</feature>
<feature type="region of interest" description="Disordered" evidence="1">
    <location>
        <begin position="184"/>
        <end position="259"/>
    </location>
</feature>
<proteinExistence type="predicted"/>
<protein>
    <submittedName>
        <fullName evidence="3">SPOR domain-containing protein</fullName>
    </submittedName>
</protein>
<keyword evidence="4" id="KW-1185">Reference proteome</keyword>
<dbReference type="Proteomes" id="UP001191082">
    <property type="component" value="Unassembled WGS sequence"/>
</dbReference>
<dbReference type="Gene3D" id="3.30.70.1070">
    <property type="entry name" value="Sporulation related repeat"/>
    <property type="match status" value="1"/>
</dbReference>
<dbReference type="SUPFAM" id="SSF110997">
    <property type="entry name" value="Sporulation related repeat"/>
    <property type="match status" value="1"/>
</dbReference>
<organism evidence="3 4">
    <name type="scientific">Arenibacterium halophilum</name>
    <dbReference type="NCBI Taxonomy" id="2583821"/>
    <lineage>
        <taxon>Bacteria</taxon>
        <taxon>Pseudomonadati</taxon>
        <taxon>Pseudomonadota</taxon>
        <taxon>Alphaproteobacteria</taxon>
        <taxon>Rhodobacterales</taxon>
        <taxon>Paracoccaceae</taxon>
        <taxon>Arenibacterium</taxon>
    </lineage>
</organism>
<feature type="region of interest" description="Disordered" evidence="1">
    <location>
        <begin position="110"/>
        <end position="137"/>
    </location>
</feature>
<accession>A0ABY2X934</accession>
<feature type="compositionally biased region" description="Low complexity" evidence="1">
    <location>
        <begin position="110"/>
        <end position="121"/>
    </location>
</feature>
<evidence type="ECO:0000313" key="4">
    <source>
        <dbReference type="Proteomes" id="UP001191082"/>
    </source>
</evidence>
<feature type="domain" description="SPOR" evidence="2">
    <location>
        <begin position="317"/>
        <end position="396"/>
    </location>
</feature>
<dbReference type="Pfam" id="PF05036">
    <property type="entry name" value="SPOR"/>
    <property type="match status" value="1"/>
</dbReference>
<dbReference type="RefSeq" id="WP_138863441.1">
    <property type="nucleotide sequence ID" value="NZ_VCPC01000002.1"/>
</dbReference>
<sequence>MRVTRIIAIILGLGWAFGAPVTAQTLRDAGPPAEFPPASYTGKQYVDSKGCVYIRAGIDGSVTWVPRVTRQRKLLCGQVPSLSPDQLARAGSAPARPAPPDAVEITLTPGQATATPARPAATPAPAPRTPSAAPEPTVIARPAPVRTAPRAQPAQPTTVRVQPVAPAPRQAQAATALAPSTRIVPRHIYENRQNTRGGTVPKGYRKSWDDDRLNPYRGERTAAPSGTLPVPRVPKGYRPAWDDDRLNPNRGPRTAQGEAATDAIWTRTVPRELIQEPTRGHVRRIPNNARNGNSPFWEPPARATVAQPRVSTRSEPVASTGQAFVRVAVYRAEAQARTAAQSLVKTGMTLRLGTLRHKGETLQVVVAGPFPSQATASAAVGQLRAAGFSNAQLRRTP</sequence>
<comment type="caution">
    <text evidence="3">The sequence shown here is derived from an EMBL/GenBank/DDBJ whole genome shotgun (WGS) entry which is preliminary data.</text>
</comment>
<dbReference type="InterPro" id="IPR036680">
    <property type="entry name" value="SPOR-like_sf"/>
</dbReference>
<evidence type="ECO:0000313" key="3">
    <source>
        <dbReference type="EMBL" id="TMV12886.1"/>
    </source>
</evidence>
<dbReference type="EMBL" id="VCPC01000002">
    <property type="protein sequence ID" value="TMV12886.1"/>
    <property type="molecule type" value="Genomic_DNA"/>
</dbReference>
<evidence type="ECO:0000256" key="1">
    <source>
        <dbReference type="SAM" id="MobiDB-lite"/>
    </source>
</evidence>
<dbReference type="PROSITE" id="PS51724">
    <property type="entry name" value="SPOR"/>
    <property type="match status" value="1"/>
</dbReference>
<evidence type="ECO:0000259" key="2">
    <source>
        <dbReference type="PROSITE" id="PS51724"/>
    </source>
</evidence>
<reference evidence="3 4" key="1">
    <citation type="submission" date="2019-05" db="EMBL/GenBank/DDBJ databases">
        <title>Marivita sp. nov. isolated from sea sediment.</title>
        <authorList>
            <person name="Kim W."/>
        </authorList>
    </citation>
    <scope>NUCLEOTIDE SEQUENCE [LARGE SCALE GENOMIC DNA]</scope>
    <source>
        <strain evidence="3 4">CAU 1492</strain>
    </source>
</reference>
<dbReference type="InterPro" id="IPR007730">
    <property type="entry name" value="SPOR-like_dom"/>
</dbReference>